<evidence type="ECO:0000256" key="8">
    <source>
        <dbReference type="PROSITE-ProRule" id="PRU00339"/>
    </source>
</evidence>
<dbReference type="Proteomes" id="UP001202550">
    <property type="component" value="Unassembled WGS sequence"/>
</dbReference>
<evidence type="ECO:0000256" key="3">
    <source>
        <dbReference type="ARBA" id="ARBA00011970"/>
    </source>
</evidence>
<evidence type="ECO:0000313" key="11">
    <source>
        <dbReference type="Proteomes" id="UP001202550"/>
    </source>
</evidence>
<evidence type="ECO:0000256" key="7">
    <source>
        <dbReference type="ARBA" id="ARBA00022803"/>
    </source>
</evidence>
<keyword evidence="7 8" id="KW-0802">TPR repeat</keyword>
<dbReference type="Gene3D" id="1.25.40.10">
    <property type="entry name" value="Tetratricopeptide repeat domain"/>
    <property type="match status" value="2"/>
</dbReference>
<sequence>MSPWPISISPAAAAAFNAANAALREGRFAEAVEAAARAVARAPELASAHVLRARALRRLGEETAARGAYEAALRIDPKSFDALLEHGNVLRGLGEADDAAASYTAAMAARPMDARPALALARLMEEQPGPDTAERAAVAFQKALDRAGAGPEPVTAMAGLCRDMARFRMERTDLPRALEALRQARLLAGSATLAPLIDLDIAEAYLRLGMMDEAQALMERLSASEDPSLLRALAQLAYRFNFWAEAVAILTRWTVLRPEDAQAHLDLADMQVKAWLLEDALTSLDRAEASGAVPAVASAALRASIANRLGDAETALALYEGLVAGGQESFASNAAMSLLYADSVTPEVVAERHRALFVSWGQDARTRDSFGADPNPDRPLRIGMVTGDLHHQHPVNIFMQPLLARWDHARLPLTIYNMGTTVDDQTRLARRRAGTWRDVNTVQLPAQVEADRIDILIDLAGHTAGGGLRAFARRMAPVQASFLGYPGSTGVPNIDWLIGDPVVTPPEADPLCSERVMRLPNTVFCFAPEAEYPLPDFNASQGRPLTFGSFNNIPKLTPRTIRLWANVLHAVPGARLLLRAPSFKDAGAVTRFRRLFADHGIDADRLGFRGPVGLDVMMQSYSEIDIALDPVPYCGGTTSLQALWMGVPVLTLEGGQFVSRMGASFMTAAGLPDWVARDDADYVAKAVAVAQDRAALRDLKWSLRARLLAQPSWDADHYAKDFGAALRRMWCETTCRECN</sequence>
<dbReference type="PANTHER" id="PTHR44835">
    <property type="entry name" value="UDP-N-ACETYLGLUCOSAMINE--PEPTIDE N-ACETYLGLUCOSAMINYLTRANSFERASE SPINDLY-RELATED"/>
    <property type="match status" value="1"/>
</dbReference>
<dbReference type="RefSeq" id="WP_249059540.1">
    <property type="nucleotide sequence ID" value="NZ_JALZWP010000012.1"/>
</dbReference>
<protein>
    <recommendedName>
        <fullName evidence="3">protein O-GlcNAc transferase</fullName>
        <ecNumber evidence="3">2.4.1.255</ecNumber>
    </recommendedName>
</protein>
<feature type="domain" description="O-GlcNAc transferase C-terminal" evidence="9">
    <location>
        <begin position="545"/>
        <end position="721"/>
    </location>
</feature>
<keyword evidence="4" id="KW-0328">Glycosyltransferase</keyword>
<comment type="pathway">
    <text evidence="1">Protein modification; protein glycosylation.</text>
</comment>
<evidence type="ECO:0000256" key="1">
    <source>
        <dbReference type="ARBA" id="ARBA00004922"/>
    </source>
</evidence>
<comment type="similarity">
    <text evidence="2">Belongs to the glycosyltransferase 41 family. O-GlcNAc transferase subfamily.</text>
</comment>
<dbReference type="EC" id="2.4.1.255" evidence="3"/>
<name>A0ABT0M3W6_9RHOB</name>
<evidence type="ECO:0000256" key="4">
    <source>
        <dbReference type="ARBA" id="ARBA00022676"/>
    </source>
</evidence>
<dbReference type="PANTHER" id="PTHR44835:SF1">
    <property type="entry name" value="PROTEIN O-GLCNAC TRANSFERASE"/>
    <property type="match status" value="1"/>
</dbReference>
<dbReference type="EMBL" id="JALZWP010000012">
    <property type="protein sequence ID" value="MCL1629531.1"/>
    <property type="molecule type" value="Genomic_DNA"/>
</dbReference>
<keyword evidence="6" id="KW-0677">Repeat</keyword>
<evidence type="ECO:0000313" key="10">
    <source>
        <dbReference type="EMBL" id="MCL1629531.1"/>
    </source>
</evidence>
<dbReference type="Pfam" id="PF13432">
    <property type="entry name" value="TPR_16"/>
    <property type="match status" value="2"/>
</dbReference>
<keyword evidence="5" id="KW-0808">Transferase</keyword>
<comment type="caution">
    <text evidence="10">The sequence shown here is derived from an EMBL/GenBank/DDBJ whole genome shotgun (WGS) entry which is preliminary data.</text>
</comment>
<dbReference type="Pfam" id="PF13844">
    <property type="entry name" value="Glyco_transf_41"/>
    <property type="match status" value="2"/>
</dbReference>
<evidence type="ECO:0000256" key="6">
    <source>
        <dbReference type="ARBA" id="ARBA00022737"/>
    </source>
</evidence>
<dbReference type="InterPro" id="IPR019734">
    <property type="entry name" value="TPR_rpt"/>
</dbReference>
<dbReference type="SUPFAM" id="SSF53756">
    <property type="entry name" value="UDP-Glycosyltransferase/glycogen phosphorylase"/>
    <property type="match status" value="1"/>
</dbReference>
<dbReference type="Gene3D" id="3.40.50.11380">
    <property type="match status" value="1"/>
</dbReference>
<dbReference type="Gene3D" id="3.40.50.2000">
    <property type="entry name" value="Glycogen Phosphorylase B"/>
    <property type="match status" value="1"/>
</dbReference>
<organism evidence="10 11">
    <name type="scientific">Roseinatronobacter domitianus</name>
    <dbReference type="NCBI Taxonomy" id="2940293"/>
    <lineage>
        <taxon>Bacteria</taxon>
        <taxon>Pseudomonadati</taxon>
        <taxon>Pseudomonadota</taxon>
        <taxon>Alphaproteobacteria</taxon>
        <taxon>Rhodobacterales</taxon>
        <taxon>Paracoccaceae</taxon>
        <taxon>Roseinatronobacter</taxon>
    </lineage>
</organism>
<reference evidence="10 11" key="1">
    <citation type="submission" date="2022-05" db="EMBL/GenBank/DDBJ databases">
        <title>Seasonal and diel survey of microbial diversity of the Tyrrhenian coast.</title>
        <authorList>
            <person name="Gattoni G."/>
            <person name="Corral P."/>
        </authorList>
    </citation>
    <scope>NUCLEOTIDE SEQUENCE [LARGE SCALE GENOMIC DNA]</scope>
    <source>
        <strain evidence="10 11">V10</strain>
    </source>
</reference>
<evidence type="ECO:0000259" key="9">
    <source>
        <dbReference type="Pfam" id="PF13844"/>
    </source>
</evidence>
<accession>A0ABT0M3W6</accession>
<gene>
    <name evidence="10" type="ORF">M3N55_12390</name>
</gene>
<dbReference type="PROSITE" id="PS50005">
    <property type="entry name" value="TPR"/>
    <property type="match status" value="1"/>
</dbReference>
<dbReference type="InterPro" id="IPR029489">
    <property type="entry name" value="OGT/SEC/SPY_C"/>
</dbReference>
<proteinExistence type="inferred from homology"/>
<dbReference type="InterPro" id="IPR011990">
    <property type="entry name" value="TPR-like_helical_dom_sf"/>
</dbReference>
<evidence type="ECO:0000256" key="2">
    <source>
        <dbReference type="ARBA" id="ARBA00005386"/>
    </source>
</evidence>
<feature type="domain" description="O-GlcNAc transferase C-terminal" evidence="9">
    <location>
        <begin position="376"/>
        <end position="525"/>
    </location>
</feature>
<dbReference type="InterPro" id="IPR051939">
    <property type="entry name" value="Glycosyltr_41/O-GlcNAc_trsf"/>
</dbReference>
<evidence type="ECO:0000256" key="5">
    <source>
        <dbReference type="ARBA" id="ARBA00022679"/>
    </source>
</evidence>
<keyword evidence="11" id="KW-1185">Reference proteome</keyword>
<feature type="repeat" description="TPR" evidence="8">
    <location>
        <begin position="46"/>
        <end position="79"/>
    </location>
</feature>
<dbReference type="SMART" id="SM00028">
    <property type="entry name" value="TPR"/>
    <property type="match status" value="3"/>
</dbReference>
<dbReference type="SUPFAM" id="SSF48452">
    <property type="entry name" value="TPR-like"/>
    <property type="match status" value="1"/>
</dbReference>